<dbReference type="InterPro" id="IPR020538">
    <property type="entry name" value="Hydgase_Ni_incorp_HypA/HybF_CS"/>
</dbReference>
<dbReference type="PROSITE" id="PS01249">
    <property type="entry name" value="HYPA"/>
    <property type="match status" value="1"/>
</dbReference>
<dbReference type="GO" id="GO:0051604">
    <property type="term" value="P:protein maturation"/>
    <property type="evidence" value="ECO:0007669"/>
    <property type="project" value="InterPro"/>
</dbReference>
<dbReference type="InterPro" id="IPR000688">
    <property type="entry name" value="HypA/HybF"/>
</dbReference>
<comment type="caution">
    <text evidence="6">The sequence shown here is derived from an EMBL/GenBank/DDBJ whole genome shotgun (WGS) entry which is preliminary data.</text>
</comment>
<evidence type="ECO:0000256" key="3">
    <source>
        <dbReference type="ARBA" id="ARBA00022723"/>
    </source>
</evidence>
<evidence type="ECO:0000256" key="1">
    <source>
        <dbReference type="ARBA" id="ARBA00010748"/>
    </source>
</evidence>
<feature type="binding site" evidence="5">
    <location>
        <position position="104"/>
    </location>
    <ligand>
        <name>Zn(2+)</name>
        <dbReference type="ChEBI" id="CHEBI:29105"/>
    </ligand>
</feature>
<keyword evidence="3 5" id="KW-0479">Metal-binding</keyword>
<evidence type="ECO:0000256" key="5">
    <source>
        <dbReference type="HAMAP-Rule" id="MF_00213"/>
    </source>
</evidence>
<dbReference type="Gene3D" id="3.30.2320.80">
    <property type="match status" value="1"/>
</dbReference>
<comment type="function">
    <text evidence="5">Involved in the maturation of [NiFe] hydrogenases. Required for nickel insertion into the metal center of the hydrogenase.</text>
</comment>
<reference evidence="6" key="1">
    <citation type="journal article" date="2020" name="mSystems">
        <title>Genome- and Community-Level Interaction Insights into Carbon Utilization and Element Cycling Functions of Hydrothermarchaeota in Hydrothermal Sediment.</title>
        <authorList>
            <person name="Zhou Z."/>
            <person name="Liu Y."/>
            <person name="Xu W."/>
            <person name="Pan J."/>
            <person name="Luo Z.H."/>
            <person name="Li M."/>
        </authorList>
    </citation>
    <scope>NUCLEOTIDE SEQUENCE [LARGE SCALE GENOMIC DNA]</scope>
    <source>
        <strain evidence="6">SpSt-222</strain>
    </source>
</reference>
<evidence type="ECO:0000313" key="6">
    <source>
        <dbReference type="EMBL" id="HEF66034.1"/>
    </source>
</evidence>
<dbReference type="GO" id="GO:0008270">
    <property type="term" value="F:zinc ion binding"/>
    <property type="evidence" value="ECO:0007669"/>
    <property type="project" value="UniProtKB-UniRule"/>
</dbReference>
<dbReference type="HAMAP" id="MF_00213">
    <property type="entry name" value="HypA_HybF"/>
    <property type="match status" value="1"/>
</dbReference>
<dbReference type="Pfam" id="PF01155">
    <property type="entry name" value="HypA"/>
    <property type="match status" value="1"/>
</dbReference>
<organism evidence="6">
    <name type="scientific">Thermomicrobium roseum</name>
    <dbReference type="NCBI Taxonomy" id="500"/>
    <lineage>
        <taxon>Bacteria</taxon>
        <taxon>Pseudomonadati</taxon>
        <taxon>Thermomicrobiota</taxon>
        <taxon>Thermomicrobia</taxon>
        <taxon>Thermomicrobiales</taxon>
        <taxon>Thermomicrobiaceae</taxon>
        <taxon>Thermomicrobium</taxon>
    </lineage>
</organism>
<dbReference type="GO" id="GO:0016151">
    <property type="term" value="F:nickel cation binding"/>
    <property type="evidence" value="ECO:0007669"/>
    <property type="project" value="UniProtKB-UniRule"/>
</dbReference>
<dbReference type="PANTHER" id="PTHR34535:SF3">
    <property type="entry name" value="HYDROGENASE MATURATION FACTOR HYPA"/>
    <property type="match status" value="1"/>
</dbReference>
<gene>
    <name evidence="5" type="primary">hypA</name>
    <name evidence="6" type="ORF">ENP47_10635</name>
</gene>
<sequence length="130" mass="13769">MHELSLAHSLVEILVEQFRERPNVRITTVYLRLGPLAGVVESALKAAFAVAALGTLAEGACLRIEHAPAVVRCRSCGQEQSFPTNAETDHDILLSSLVTLPTVCPACGALSLDLVHGDELELVAAEVVDG</sequence>
<comment type="similarity">
    <text evidence="1 5">Belongs to the HypA/HybF family.</text>
</comment>
<dbReference type="EMBL" id="DSJL01000011">
    <property type="protein sequence ID" value="HEF66034.1"/>
    <property type="molecule type" value="Genomic_DNA"/>
</dbReference>
<accession>A0A7C1K3U8</accession>
<feature type="binding site" evidence="5">
    <location>
        <position position="107"/>
    </location>
    <ligand>
        <name>Zn(2+)</name>
        <dbReference type="ChEBI" id="CHEBI:29105"/>
    </ligand>
</feature>
<feature type="binding site" evidence="5">
    <location>
        <position position="73"/>
    </location>
    <ligand>
        <name>Zn(2+)</name>
        <dbReference type="ChEBI" id="CHEBI:29105"/>
    </ligand>
</feature>
<proteinExistence type="inferred from homology"/>
<evidence type="ECO:0000256" key="2">
    <source>
        <dbReference type="ARBA" id="ARBA00022596"/>
    </source>
</evidence>
<dbReference type="PANTHER" id="PTHR34535">
    <property type="entry name" value="HYDROGENASE MATURATION FACTOR HYPA"/>
    <property type="match status" value="1"/>
</dbReference>
<dbReference type="PIRSF" id="PIRSF004761">
    <property type="entry name" value="Hydrgn_mat_HypA"/>
    <property type="match status" value="1"/>
</dbReference>
<keyword evidence="4 5" id="KW-0862">Zinc</keyword>
<evidence type="ECO:0000256" key="4">
    <source>
        <dbReference type="ARBA" id="ARBA00022833"/>
    </source>
</evidence>
<feature type="binding site" evidence="5">
    <location>
        <position position="76"/>
    </location>
    <ligand>
        <name>Zn(2+)</name>
        <dbReference type="ChEBI" id="CHEBI:29105"/>
    </ligand>
</feature>
<dbReference type="AlphaFoldDB" id="A0A7C1K3U8"/>
<name>A0A7C1K3U8_THERO</name>
<feature type="binding site" evidence="5">
    <location>
        <position position="2"/>
    </location>
    <ligand>
        <name>Ni(2+)</name>
        <dbReference type="ChEBI" id="CHEBI:49786"/>
    </ligand>
</feature>
<protein>
    <recommendedName>
        <fullName evidence="5">Hydrogenase maturation factor HypA</fullName>
    </recommendedName>
</protein>
<keyword evidence="2 5" id="KW-0533">Nickel</keyword>